<dbReference type="SUPFAM" id="SSF53474">
    <property type="entry name" value="alpha/beta-Hydrolases"/>
    <property type="match status" value="1"/>
</dbReference>
<evidence type="ECO:0000256" key="1">
    <source>
        <dbReference type="SAM" id="SignalP"/>
    </source>
</evidence>
<proteinExistence type="predicted"/>
<dbReference type="AlphaFoldDB" id="A0A7S1SRP5"/>
<gene>
    <name evidence="2" type="ORF">TCHU04912_LOCUS9257</name>
</gene>
<reference evidence="2" key="1">
    <citation type="submission" date="2021-01" db="EMBL/GenBank/DDBJ databases">
        <authorList>
            <person name="Corre E."/>
            <person name="Pelletier E."/>
            <person name="Niang G."/>
            <person name="Scheremetjew M."/>
            <person name="Finn R."/>
            <person name="Kale V."/>
            <person name="Holt S."/>
            <person name="Cochrane G."/>
            <person name="Meng A."/>
            <person name="Brown T."/>
            <person name="Cohen L."/>
        </authorList>
    </citation>
    <scope>NUCLEOTIDE SEQUENCE</scope>
    <source>
        <strain evidence="2">PLY429</strain>
    </source>
</reference>
<dbReference type="PANTHER" id="PTHR35128">
    <property type="entry name" value="SECRETION-REGULATING GUANINE NUCLEOTIDE EXCHANGE FACTOR"/>
    <property type="match status" value="1"/>
</dbReference>
<evidence type="ECO:0000313" key="2">
    <source>
        <dbReference type="EMBL" id="CAD9207021.1"/>
    </source>
</evidence>
<name>A0A7S1SRP5_9CHLO</name>
<dbReference type="InterPro" id="IPR029058">
    <property type="entry name" value="AB_hydrolase_fold"/>
</dbReference>
<organism evidence="2">
    <name type="scientific">Tetraselmis chuii</name>
    <dbReference type="NCBI Taxonomy" id="63592"/>
    <lineage>
        <taxon>Eukaryota</taxon>
        <taxon>Viridiplantae</taxon>
        <taxon>Chlorophyta</taxon>
        <taxon>core chlorophytes</taxon>
        <taxon>Chlorodendrophyceae</taxon>
        <taxon>Chlorodendrales</taxon>
        <taxon>Chlorodendraceae</taxon>
        <taxon>Tetraselmis</taxon>
    </lineage>
</organism>
<keyword evidence="1" id="KW-0732">Signal</keyword>
<feature type="chain" id="PRO_5030739447" evidence="1">
    <location>
        <begin position="28"/>
        <end position="367"/>
    </location>
</feature>
<sequence length="367" mass="40449">MRRELLRCVLMLALAVVSLCRPPVVRGVRSVRRGWTRPTVARAGPAGSNAAVLLRPTYRRDAGREYVFQLPDTRRARGVLLLAPGCHQRAVDYWDKTEACQECIGLPEQKKIARAALRQGLALLAVSPGGKGQSAACWDTRASDIDASTDLHPTISLLRSWLAEHRLQRLPVFALGSSSGGAFVMHMALRFPFTALCSQIMAAPARLLQQEPRDTESGATWRYPATVFVHMRKDTRTASAVASNMDILYQQKVESAEIIVAPQPLKPDTLAQRIDGMPVATSRAVHQAFREKGLIGKDGMLVSNPRSSDWRSALVDIRTQHGLAEDSLQAGRSAIAEELNVLYADHECIADHMQQTLDWFESHVTSS</sequence>
<dbReference type="EMBL" id="HBGG01018033">
    <property type="protein sequence ID" value="CAD9207021.1"/>
    <property type="molecule type" value="Transcribed_RNA"/>
</dbReference>
<dbReference type="PANTHER" id="PTHR35128:SF1">
    <property type="entry name" value="SECRETION-REGULATING GUANINE NUCLEOTIDE EXCHANGE FACTOR"/>
    <property type="match status" value="1"/>
</dbReference>
<protein>
    <submittedName>
        <fullName evidence="2">Uncharacterized protein</fullName>
    </submittedName>
</protein>
<feature type="signal peptide" evidence="1">
    <location>
        <begin position="1"/>
        <end position="27"/>
    </location>
</feature>
<dbReference type="Gene3D" id="3.40.50.1820">
    <property type="entry name" value="alpha/beta hydrolase"/>
    <property type="match status" value="1"/>
</dbReference>
<accession>A0A7S1SRP5</accession>